<name>A0ABT6KWM3_9MYCO</name>
<accession>A0ABT6KWM3</accession>
<dbReference type="Proteomes" id="UP001160130">
    <property type="component" value="Unassembled WGS sequence"/>
</dbReference>
<proteinExistence type="predicted"/>
<keyword evidence="2" id="KW-1185">Reference proteome</keyword>
<organism evidence="1 2">
    <name type="scientific">Mycolicibacterium frederiksbergense</name>
    <dbReference type="NCBI Taxonomy" id="117567"/>
    <lineage>
        <taxon>Bacteria</taxon>
        <taxon>Bacillati</taxon>
        <taxon>Actinomycetota</taxon>
        <taxon>Actinomycetes</taxon>
        <taxon>Mycobacteriales</taxon>
        <taxon>Mycobacteriaceae</taxon>
        <taxon>Mycolicibacterium</taxon>
    </lineage>
</organism>
<evidence type="ECO:0000313" key="2">
    <source>
        <dbReference type="Proteomes" id="UP001160130"/>
    </source>
</evidence>
<gene>
    <name evidence="1" type="ORF">M2272_001285</name>
</gene>
<reference evidence="1 2" key="1">
    <citation type="submission" date="2023-04" db="EMBL/GenBank/DDBJ databases">
        <title>Forest soil microbial communities from Buena Vista Peninsula, Colon Province, Panama.</title>
        <authorList>
            <person name="Bouskill N."/>
        </authorList>
    </citation>
    <scope>NUCLEOTIDE SEQUENCE [LARGE SCALE GENOMIC DNA]</scope>
    <source>
        <strain evidence="1 2">AC80</strain>
    </source>
</reference>
<dbReference type="RefSeq" id="WP_280831325.1">
    <property type="nucleotide sequence ID" value="NZ_JARXVE010000002.1"/>
</dbReference>
<protein>
    <submittedName>
        <fullName evidence="1">Uncharacterized protein</fullName>
    </submittedName>
</protein>
<evidence type="ECO:0000313" key="1">
    <source>
        <dbReference type="EMBL" id="MDH6194656.1"/>
    </source>
</evidence>
<comment type="caution">
    <text evidence="1">The sequence shown here is derived from an EMBL/GenBank/DDBJ whole genome shotgun (WGS) entry which is preliminary data.</text>
</comment>
<sequence>MTFVLSRPHTAPTTDLLIGLGRSARAFWARRHLTPQERANMHAGHTPVGVFVASLGGGTHFR</sequence>
<dbReference type="EMBL" id="JARXVE010000002">
    <property type="protein sequence ID" value="MDH6194656.1"/>
    <property type="molecule type" value="Genomic_DNA"/>
</dbReference>